<dbReference type="InterPro" id="IPR011083">
    <property type="entry name" value="Phage_tail_collar_dom"/>
</dbReference>
<organism evidence="3 4">
    <name type="scientific">Hafnia alvei ATCC 51873</name>
    <dbReference type="NCBI Taxonomy" id="1002364"/>
    <lineage>
        <taxon>Bacteria</taxon>
        <taxon>Pseudomonadati</taxon>
        <taxon>Pseudomonadota</taxon>
        <taxon>Gammaproteobacteria</taxon>
        <taxon>Enterobacterales</taxon>
        <taxon>Hafniaceae</taxon>
        <taxon>Hafnia</taxon>
    </lineage>
</organism>
<dbReference type="Gene3D" id="3.90.1340.10">
    <property type="entry name" value="Phage tail collar domain"/>
    <property type="match status" value="1"/>
</dbReference>
<feature type="domain" description="Phage tail collar" evidence="2">
    <location>
        <begin position="90"/>
        <end position="137"/>
    </location>
</feature>
<evidence type="ECO:0000313" key="3">
    <source>
        <dbReference type="EMBL" id="EHM48845.1"/>
    </source>
</evidence>
<dbReference type="Proteomes" id="UP000005959">
    <property type="component" value="Unassembled WGS sequence"/>
</dbReference>
<gene>
    <name evidence="3" type="ORF">HMPREF0454_00024</name>
</gene>
<evidence type="ECO:0000313" key="4">
    <source>
        <dbReference type="Proteomes" id="UP000005959"/>
    </source>
</evidence>
<dbReference type="EMBL" id="AGCI01000001">
    <property type="protein sequence ID" value="EHM48845.1"/>
    <property type="molecule type" value="Genomic_DNA"/>
</dbReference>
<sequence>MKDIIEPVDTDDGLFHDGDPSTGAEGTIVYAKIMNAFQGGIIDIQRENKNILAEAKMTPDPSKNNQLLTAIKAIATAIAVAATATAVPVGTPLAWPSTTPPEGYAIMQGQVFDTAKYPKTAAAYPTGKLPDMRGQTIKGAPDGRALLSLENDGIKSHTHAATAAATDLGTKTTSSFDHGNKTTTSTDLGTKTTSSFDHGTKTASTNGNHTHGYIDTRTSGDSNGVKVAGSTGGAATNKSISSTTVAAGNHTHTVAIGAHAHTVAIGGHAHTVAIGAHTHSVVMGTHAHTITVNAAGNAENTVKNIAFNYIVRLA</sequence>
<dbReference type="PANTHER" id="PTHR35191:SF1">
    <property type="entry name" value="PROPHAGE SIDE TAIL FIBER PROTEIN HOMOLOG STFQ-RELATED"/>
    <property type="match status" value="1"/>
</dbReference>
<dbReference type="RefSeq" id="WP_004088797.1">
    <property type="nucleotide sequence ID" value="NZ_JH417481.1"/>
</dbReference>
<dbReference type="PATRIC" id="fig|1002364.3.peg.22"/>
<comment type="caution">
    <text evidence="3">The sequence shown here is derived from an EMBL/GenBank/DDBJ whole genome shotgun (WGS) entry which is preliminary data.</text>
</comment>
<dbReference type="InterPro" id="IPR037053">
    <property type="entry name" value="Phage_tail_collar_dom_sf"/>
</dbReference>
<dbReference type="SUPFAM" id="SSF88874">
    <property type="entry name" value="Receptor-binding domain of short tail fibre protein gp12"/>
    <property type="match status" value="1"/>
</dbReference>
<protein>
    <submittedName>
        <fullName evidence="3">Phage tail fiber repeat-containing domain protein</fullName>
    </submittedName>
</protein>
<dbReference type="HOGENOM" id="CLU_008928_10_2_6"/>
<dbReference type="InterPro" id="IPR051934">
    <property type="entry name" value="Phage_Tail_Fiber_Structural"/>
</dbReference>
<proteinExistence type="predicted"/>
<dbReference type="Pfam" id="PF07484">
    <property type="entry name" value="Collar"/>
    <property type="match status" value="1"/>
</dbReference>
<feature type="region of interest" description="Disordered" evidence="1">
    <location>
        <begin position="197"/>
        <end position="221"/>
    </location>
</feature>
<dbReference type="AlphaFoldDB" id="G9Y0G6"/>
<evidence type="ECO:0000256" key="1">
    <source>
        <dbReference type="SAM" id="MobiDB-lite"/>
    </source>
</evidence>
<accession>G9Y0G6</accession>
<name>G9Y0G6_HAFAL</name>
<dbReference type="PANTHER" id="PTHR35191">
    <property type="entry name" value="PROPHAGE SIDE TAIL FIBER PROTEIN HOMOLOG STFQ-RELATED"/>
    <property type="match status" value="1"/>
</dbReference>
<reference evidence="3 4" key="1">
    <citation type="submission" date="2011-08" db="EMBL/GenBank/DDBJ databases">
        <authorList>
            <person name="Weinstock G."/>
            <person name="Sodergren E."/>
            <person name="Clifton S."/>
            <person name="Fulton L."/>
            <person name="Fulton B."/>
            <person name="Courtney L."/>
            <person name="Fronick C."/>
            <person name="Harrison M."/>
            <person name="Strong C."/>
            <person name="Farmer C."/>
            <person name="Delahaunty K."/>
            <person name="Markovic C."/>
            <person name="Hall O."/>
            <person name="Minx P."/>
            <person name="Tomlinson C."/>
            <person name="Mitreva M."/>
            <person name="Hou S."/>
            <person name="Chen J."/>
            <person name="Wollam A."/>
            <person name="Pepin K.H."/>
            <person name="Johnson M."/>
            <person name="Bhonagiri V."/>
            <person name="Zhang X."/>
            <person name="Suruliraj S."/>
            <person name="Warren W."/>
            <person name="Chinwalla A."/>
            <person name="Mardis E.R."/>
            <person name="Wilson R.K."/>
        </authorList>
    </citation>
    <scope>NUCLEOTIDE SEQUENCE [LARGE SCALE GENOMIC DNA]</scope>
    <source>
        <strain evidence="3 4">ATCC 51873</strain>
    </source>
</reference>
<evidence type="ECO:0000259" key="2">
    <source>
        <dbReference type="Pfam" id="PF07484"/>
    </source>
</evidence>